<dbReference type="PANTHER" id="PTHR23504">
    <property type="entry name" value="MAJOR FACILITATOR SUPERFAMILY DOMAIN-CONTAINING PROTEIN 10"/>
    <property type="match status" value="1"/>
</dbReference>
<proteinExistence type="predicted"/>
<reference evidence="8" key="1">
    <citation type="submission" date="2019-12" db="EMBL/GenBank/DDBJ databases">
        <title>Mycobacterium spongiae sp. nov.</title>
        <authorList>
            <person name="Stinear T."/>
        </authorList>
    </citation>
    <scope>NUCLEOTIDE SEQUENCE</scope>
    <source>
        <strain evidence="8">FSD4b-SM</strain>
    </source>
</reference>
<keyword evidence="4 6" id="KW-1133">Transmembrane helix</keyword>
<evidence type="ECO:0000313" key="8">
    <source>
        <dbReference type="EMBL" id="QUR67483.1"/>
    </source>
</evidence>
<keyword evidence="5 6" id="KW-0472">Membrane</keyword>
<dbReference type="Gene3D" id="1.20.1250.20">
    <property type="entry name" value="MFS general substrate transporter like domains"/>
    <property type="match status" value="1"/>
</dbReference>
<feature type="transmembrane region" description="Helical" evidence="6">
    <location>
        <begin position="233"/>
        <end position="254"/>
    </location>
</feature>
<feature type="transmembrane region" description="Helical" evidence="6">
    <location>
        <begin position="352"/>
        <end position="372"/>
    </location>
</feature>
<evidence type="ECO:0000256" key="3">
    <source>
        <dbReference type="ARBA" id="ARBA00022692"/>
    </source>
</evidence>
<name>A0A975PX86_9MYCO</name>
<feature type="transmembrane region" description="Helical" evidence="6">
    <location>
        <begin position="317"/>
        <end position="340"/>
    </location>
</feature>
<evidence type="ECO:0000313" key="9">
    <source>
        <dbReference type="Proteomes" id="UP000682202"/>
    </source>
</evidence>
<evidence type="ECO:0000256" key="4">
    <source>
        <dbReference type="ARBA" id="ARBA00022989"/>
    </source>
</evidence>
<feature type="transmembrane region" description="Helical" evidence="6">
    <location>
        <begin position="108"/>
        <end position="130"/>
    </location>
</feature>
<feature type="transmembrane region" description="Helical" evidence="6">
    <location>
        <begin position="266"/>
        <end position="286"/>
    </location>
</feature>
<feature type="transmembrane region" description="Helical" evidence="6">
    <location>
        <begin position="46"/>
        <end position="68"/>
    </location>
</feature>
<dbReference type="RefSeq" id="WP_211699058.1">
    <property type="nucleotide sequence ID" value="NZ_CP046600.1"/>
</dbReference>
<dbReference type="GO" id="GO:0005886">
    <property type="term" value="C:plasma membrane"/>
    <property type="evidence" value="ECO:0007669"/>
    <property type="project" value="UniProtKB-SubCell"/>
</dbReference>
<sequence>MRMARFALTWVVLVDVMGQGLAFPIFNTLVTDPSAGFVQQNITASAAGMDYSVLVAAFFLTWFMGVVIISRLSDSVGRRWGILICLGGAFTGYVLTIVAVFIDSFALLLISRAITGFTAGTQPIAQAAMVDLSTNENEKARNMGLITLGISGGLVAGPLIGGVFSDKSLIGDIATLWLPFLIGGALNLVAMIFVFVWFHDRKTYHAPLRVNPLDIFRLLWEVKDHPAVMRVSGAFFFFQLSLLGAWIFIATYLTDTFGLKTGGTSLGMLVFGVGLGFASVVLVGPVTARFPRWAIVAAAQVGIIASIALFIGAQTPLIAYVALVPMAVCFGLAYPAILTVFSATAGEDRQGWVMGVQTALATLSAGSVSLLSGELLGLGPRAPFYVAILGGVIALLIMAMFWRAPTMRTPIGSASAQP</sequence>
<comment type="subcellular location">
    <subcellularLocation>
        <location evidence="1">Cell membrane</location>
        <topology evidence="1">Multi-pass membrane protein</topology>
    </subcellularLocation>
</comment>
<dbReference type="InterPro" id="IPR020846">
    <property type="entry name" value="MFS_dom"/>
</dbReference>
<keyword evidence="2" id="KW-0813">Transport</keyword>
<feature type="transmembrane region" description="Helical" evidence="6">
    <location>
        <begin position="80"/>
        <end position="102"/>
    </location>
</feature>
<evidence type="ECO:0000259" key="7">
    <source>
        <dbReference type="PROSITE" id="PS50850"/>
    </source>
</evidence>
<protein>
    <submittedName>
        <fullName evidence="8">MFS transporter</fullName>
    </submittedName>
</protein>
<accession>A0A975PX86</accession>
<evidence type="ECO:0000256" key="2">
    <source>
        <dbReference type="ARBA" id="ARBA00022448"/>
    </source>
</evidence>
<dbReference type="EMBL" id="CP046600">
    <property type="protein sequence ID" value="QUR67483.1"/>
    <property type="molecule type" value="Genomic_DNA"/>
</dbReference>
<dbReference type="PROSITE" id="PS50850">
    <property type="entry name" value="MFS"/>
    <property type="match status" value="1"/>
</dbReference>
<feature type="transmembrane region" description="Helical" evidence="6">
    <location>
        <begin position="142"/>
        <end position="164"/>
    </location>
</feature>
<feature type="domain" description="Major facilitator superfamily (MFS) profile" evidence="7">
    <location>
        <begin position="13"/>
        <end position="408"/>
    </location>
</feature>
<evidence type="ECO:0000256" key="5">
    <source>
        <dbReference type="ARBA" id="ARBA00023136"/>
    </source>
</evidence>
<dbReference type="SUPFAM" id="SSF103473">
    <property type="entry name" value="MFS general substrate transporter"/>
    <property type="match status" value="1"/>
</dbReference>
<feature type="transmembrane region" description="Helical" evidence="6">
    <location>
        <begin position="293"/>
        <end position="311"/>
    </location>
</feature>
<keyword evidence="9" id="KW-1185">Reference proteome</keyword>
<feature type="transmembrane region" description="Helical" evidence="6">
    <location>
        <begin position="384"/>
        <end position="402"/>
    </location>
</feature>
<dbReference type="InterPro" id="IPR011701">
    <property type="entry name" value="MFS"/>
</dbReference>
<organism evidence="8 9">
    <name type="scientific">Mycobacterium spongiae</name>
    <dbReference type="NCBI Taxonomy" id="886343"/>
    <lineage>
        <taxon>Bacteria</taxon>
        <taxon>Bacillati</taxon>
        <taxon>Actinomycetota</taxon>
        <taxon>Actinomycetes</taxon>
        <taxon>Mycobacteriales</taxon>
        <taxon>Mycobacteriaceae</taxon>
        <taxon>Mycobacterium</taxon>
    </lineage>
</organism>
<dbReference type="GO" id="GO:0022857">
    <property type="term" value="F:transmembrane transporter activity"/>
    <property type="evidence" value="ECO:0007669"/>
    <property type="project" value="InterPro"/>
</dbReference>
<dbReference type="AlphaFoldDB" id="A0A975PX86"/>
<evidence type="ECO:0000256" key="1">
    <source>
        <dbReference type="ARBA" id="ARBA00004651"/>
    </source>
</evidence>
<dbReference type="Proteomes" id="UP000682202">
    <property type="component" value="Chromosome"/>
</dbReference>
<evidence type="ECO:0000256" key="6">
    <source>
        <dbReference type="SAM" id="Phobius"/>
    </source>
</evidence>
<gene>
    <name evidence="8" type="ORF">F6B93_10585</name>
</gene>
<dbReference type="Pfam" id="PF07690">
    <property type="entry name" value="MFS_1"/>
    <property type="match status" value="1"/>
</dbReference>
<dbReference type="KEGG" id="mspg:F6B93_10585"/>
<dbReference type="PANTHER" id="PTHR23504:SF15">
    <property type="entry name" value="MAJOR FACILITATOR SUPERFAMILY (MFS) PROFILE DOMAIN-CONTAINING PROTEIN"/>
    <property type="match status" value="1"/>
</dbReference>
<feature type="transmembrane region" description="Helical" evidence="6">
    <location>
        <begin position="176"/>
        <end position="198"/>
    </location>
</feature>
<dbReference type="InterPro" id="IPR036259">
    <property type="entry name" value="MFS_trans_sf"/>
</dbReference>
<keyword evidence="3 6" id="KW-0812">Transmembrane</keyword>